<accession>X1QAR7</accession>
<evidence type="ECO:0000313" key="1">
    <source>
        <dbReference type="EMBL" id="GAI51906.1"/>
    </source>
</evidence>
<gene>
    <name evidence="1" type="ORF">S06H3_64287</name>
</gene>
<sequence>AADLIEGWMKEAEEKADRYKCEAEELAARVIRRR</sequence>
<comment type="caution">
    <text evidence="1">The sequence shown here is derived from an EMBL/GenBank/DDBJ whole genome shotgun (WGS) entry which is preliminary data.</text>
</comment>
<protein>
    <submittedName>
        <fullName evidence="1">Uncharacterized protein</fullName>
    </submittedName>
</protein>
<feature type="non-terminal residue" evidence="1">
    <location>
        <position position="1"/>
    </location>
</feature>
<dbReference type="EMBL" id="BARV01042894">
    <property type="protein sequence ID" value="GAI51906.1"/>
    <property type="molecule type" value="Genomic_DNA"/>
</dbReference>
<name>X1QAR7_9ZZZZ</name>
<proteinExistence type="predicted"/>
<reference evidence="1" key="1">
    <citation type="journal article" date="2014" name="Front. Microbiol.">
        <title>High frequency of phylogenetically diverse reductive dehalogenase-homologous genes in deep subseafloor sedimentary metagenomes.</title>
        <authorList>
            <person name="Kawai M."/>
            <person name="Futagami T."/>
            <person name="Toyoda A."/>
            <person name="Takaki Y."/>
            <person name="Nishi S."/>
            <person name="Hori S."/>
            <person name="Arai W."/>
            <person name="Tsubouchi T."/>
            <person name="Morono Y."/>
            <person name="Uchiyama I."/>
            <person name="Ito T."/>
            <person name="Fujiyama A."/>
            <person name="Inagaki F."/>
            <person name="Takami H."/>
        </authorList>
    </citation>
    <scope>NUCLEOTIDE SEQUENCE</scope>
    <source>
        <strain evidence="1">Expedition CK06-06</strain>
    </source>
</reference>
<organism evidence="1">
    <name type="scientific">marine sediment metagenome</name>
    <dbReference type="NCBI Taxonomy" id="412755"/>
    <lineage>
        <taxon>unclassified sequences</taxon>
        <taxon>metagenomes</taxon>
        <taxon>ecological metagenomes</taxon>
    </lineage>
</organism>
<dbReference type="AlphaFoldDB" id="X1QAR7"/>